<evidence type="ECO:0000313" key="2">
    <source>
        <dbReference type="EMBL" id="RGS44387.1"/>
    </source>
</evidence>
<dbReference type="Pfam" id="PF13443">
    <property type="entry name" value="HTH_26"/>
    <property type="match status" value="1"/>
</dbReference>
<dbReference type="Proteomes" id="UP000283295">
    <property type="component" value="Unassembled WGS sequence"/>
</dbReference>
<protein>
    <submittedName>
        <fullName evidence="2">XRE family transcriptional regulator</fullName>
    </submittedName>
</protein>
<name>A0A3R5WTL1_9FIRM</name>
<accession>A0A3R5WTL1</accession>
<gene>
    <name evidence="2" type="ORF">DWX94_00940</name>
</gene>
<organism evidence="2 3">
    <name type="scientific">Coprococcus eutactus</name>
    <dbReference type="NCBI Taxonomy" id="33043"/>
    <lineage>
        <taxon>Bacteria</taxon>
        <taxon>Bacillati</taxon>
        <taxon>Bacillota</taxon>
        <taxon>Clostridia</taxon>
        <taxon>Lachnospirales</taxon>
        <taxon>Lachnospiraceae</taxon>
        <taxon>Coprococcus</taxon>
    </lineage>
</organism>
<dbReference type="SUPFAM" id="SSF47413">
    <property type="entry name" value="lambda repressor-like DNA-binding domains"/>
    <property type="match status" value="1"/>
</dbReference>
<proteinExistence type="predicted"/>
<comment type="caution">
    <text evidence="2">The sequence shown here is derived from an EMBL/GenBank/DDBJ whole genome shotgun (WGS) entry which is preliminary data.</text>
</comment>
<evidence type="ECO:0000313" key="3">
    <source>
        <dbReference type="Proteomes" id="UP000283295"/>
    </source>
</evidence>
<dbReference type="InterPro" id="IPR010982">
    <property type="entry name" value="Lambda_DNA-bd_dom_sf"/>
</dbReference>
<dbReference type="Gene3D" id="1.10.260.40">
    <property type="entry name" value="lambda repressor-like DNA-binding domains"/>
    <property type="match status" value="1"/>
</dbReference>
<dbReference type="InterPro" id="IPR001387">
    <property type="entry name" value="Cro/C1-type_HTH"/>
</dbReference>
<dbReference type="GO" id="GO:0003677">
    <property type="term" value="F:DNA binding"/>
    <property type="evidence" value="ECO:0007669"/>
    <property type="project" value="InterPro"/>
</dbReference>
<feature type="domain" description="HTH cro/C1-type" evidence="1">
    <location>
        <begin position="30"/>
        <end position="81"/>
    </location>
</feature>
<evidence type="ECO:0000259" key="1">
    <source>
        <dbReference type="Pfam" id="PF13443"/>
    </source>
</evidence>
<dbReference type="AlphaFoldDB" id="A0A3R5WTL1"/>
<sequence length="92" mass="10666">MARPRMQRLLYAVREEGIMVYLPEESVQQIAEAMEAKGVSKRKLARETGMTRNVVDKLFYRVGHPIRLNALKKIVSYLEMKVLLKSLNESED</sequence>
<dbReference type="EMBL" id="QRVK01000001">
    <property type="protein sequence ID" value="RGS44387.1"/>
    <property type="molecule type" value="Genomic_DNA"/>
</dbReference>
<reference evidence="2 3" key="1">
    <citation type="submission" date="2018-08" db="EMBL/GenBank/DDBJ databases">
        <title>A genome reference for cultivated species of the human gut microbiota.</title>
        <authorList>
            <person name="Zou Y."/>
            <person name="Xue W."/>
            <person name="Luo G."/>
        </authorList>
    </citation>
    <scope>NUCLEOTIDE SEQUENCE [LARGE SCALE GENOMIC DNA]</scope>
    <source>
        <strain evidence="2 3">AF22-21</strain>
    </source>
</reference>